<reference evidence="2 3" key="1">
    <citation type="submission" date="2024-04" db="EMBL/GenBank/DDBJ databases">
        <authorList>
            <person name="Waldvogel A.-M."/>
            <person name="Schoenle A."/>
        </authorList>
    </citation>
    <scope>NUCLEOTIDE SEQUENCE [LARGE SCALE GENOMIC DNA]</scope>
</reference>
<proteinExistence type="predicted"/>
<organism evidence="2 3">
    <name type="scientific">Knipowitschia caucasica</name>
    <name type="common">Caucasian dwarf goby</name>
    <name type="synonym">Pomatoschistus caucasicus</name>
    <dbReference type="NCBI Taxonomy" id="637954"/>
    <lineage>
        <taxon>Eukaryota</taxon>
        <taxon>Metazoa</taxon>
        <taxon>Chordata</taxon>
        <taxon>Craniata</taxon>
        <taxon>Vertebrata</taxon>
        <taxon>Euteleostomi</taxon>
        <taxon>Actinopterygii</taxon>
        <taxon>Neopterygii</taxon>
        <taxon>Teleostei</taxon>
        <taxon>Neoteleostei</taxon>
        <taxon>Acanthomorphata</taxon>
        <taxon>Gobiaria</taxon>
        <taxon>Gobiiformes</taxon>
        <taxon>Gobioidei</taxon>
        <taxon>Gobiidae</taxon>
        <taxon>Gobiinae</taxon>
        <taxon>Knipowitschia</taxon>
    </lineage>
</organism>
<sequence>MSQKKSGHSCSSDGDHGPSSSRRPWTILLTVTMGRPPHGDHGPSSSRRPWTILLTVTMDHPPHGDHGPSSSR</sequence>
<evidence type="ECO:0000256" key="1">
    <source>
        <dbReference type="SAM" id="MobiDB-lite"/>
    </source>
</evidence>
<dbReference type="EMBL" id="OZ035827">
    <property type="protein sequence ID" value="CAL1605641.1"/>
    <property type="molecule type" value="Genomic_DNA"/>
</dbReference>
<dbReference type="Proteomes" id="UP001497482">
    <property type="component" value="Chromosome 5"/>
</dbReference>
<dbReference type="AlphaFoldDB" id="A0AAV2LX60"/>
<name>A0AAV2LX60_KNICA</name>
<keyword evidence="3" id="KW-1185">Reference proteome</keyword>
<evidence type="ECO:0000313" key="2">
    <source>
        <dbReference type="EMBL" id="CAL1605641.1"/>
    </source>
</evidence>
<feature type="region of interest" description="Disordered" evidence="1">
    <location>
        <begin position="1"/>
        <end position="72"/>
    </location>
</feature>
<protein>
    <submittedName>
        <fullName evidence="2">Uncharacterized protein</fullName>
    </submittedName>
</protein>
<evidence type="ECO:0000313" key="3">
    <source>
        <dbReference type="Proteomes" id="UP001497482"/>
    </source>
</evidence>
<gene>
    <name evidence="2" type="ORF">KC01_LOCUS32979</name>
</gene>
<feature type="compositionally biased region" description="Low complexity" evidence="1">
    <location>
        <begin position="8"/>
        <end position="21"/>
    </location>
</feature>
<accession>A0AAV2LX60</accession>